<dbReference type="Pfam" id="PF05437">
    <property type="entry name" value="AzlD"/>
    <property type="match status" value="1"/>
</dbReference>
<dbReference type="EMBL" id="JBHSDK010000021">
    <property type="protein sequence ID" value="MFC4336805.1"/>
    <property type="molecule type" value="Genomic_DNA"/>
</dbReference>
<comment type="caution">
    <text evidence="2">The sequence shown here is derived from an EMBL/GenBank/DDBJ whole genome shotgun (WGS) entry which is preliminary data.</text>
</comment>
<feature type="transmembrane region" description="Helical" evidence="1">
    <location>
        <begin position="83"/>
        <end position="100"/>
    </location>
</feature>
<keyword evidence="1" id="KW-1133">Transmembrane helix</keyword>
<accession>A0ABV8U1X0</accession>
<evidence type="ECO:0000313" key="3">
    <source>
        <dbReference type="Proteomes" id="UP001595823"/>
    </source>
</evidence>
<reference evidence="3" key="1">
    <citation type="journal article" date="2019" name="Int. J. Syst. Evol. Microbiol.">
        <title>The Global Catalogue of Microorganisms (GCM) 10K type strain sequencing project: providing services to taxonomists for standard genome sequencing and annotation.</title>
        <authorList>
            <consortium name="The Broad Institute Genomics Platform"/>
            <consortium name="The Broad Institute Genome Sequencing Center for Infectious Disease"/>
            <person name="Wu L."/>
            <person name="Ma J."/>
        </authorList>
    </citation>
    <scope>NUCLEOTIDE SEQUENCE [LARGE SCALE GENOMIC DNA]</scope>
    <source>
        <strain evidence="3">IBRC-M 10908</strain>
    </source>
</reference>
<sequence>MIPAILALAAGTYALKASGAVLRDRLTLSDRAEKLLKIAATAVIASLVVTSIVFSGKDFAGWALPIGVIVGGVAAWFRAPFAVVILTAAFVTASLRFLGVS</sequence>
<keyword evidence="1" id="KW-0472">Membrane</keyword>
<keyword evidence="3" id="KW-1185">Reference proteome</keyword>
<feature type="transmembrane region" description="Helical" evidence="1">
    <location>
        <begin position="59"/>
        <end position="77"/>
    </location>
</feature>
<evidence type="ECO:0000313" key="2">
    <source>
        <dbReference type="EMBL" id="MFC4336805.1"/>
    </source>
</evidence>
<feature type="transmembrane region" description="Helical" evidence="1">
    <location>
        <begin position="35"/>
        <end position="54"/>
    </location>
</feature>
<dbReference type="Proteomes" id="UP001595823">
    <property type="component" value="Unassembled WGS sequence"/>
</dbReference>
<dbReference type="InterPro" id="IPR008407">
    <property type="entry name" value="Brnchd-chn_aa_trnsp_AzlD"/>
</dbReference>
<keyword evidence="1" id="KW-0812">Transmembrane</keyword>
<organism evidence="2 3">
    <name type="scientific">Salininema proteolyticum</name>
    <dbReference type="NCBI Taxonomy" id="1607685"/>
    <lineage>
        <taxon>Bacteria</taxon>
        <taxon>Bacillati</taxon>
        <taxon>Actinomycetota</taxon>
        <taxon>Actinomycetes</taxon>
        <taxon>Glycomycetales</taxon>
        <taxon>Glycomycetaceae</taxon>
        <taxon>Salininema</taxon>
    </lineage>
</organism>
<evidence type="ECO:0000256" key="1">
    <source>
        <dbReference type="SAM" id="Phobius"/>
    </source>
</evidence>
<dbReference type="RefSeq" id="WP_380623079.1">
    <property type="nucleotide sequence ID" value="NZ_JBHSDK010000021.1"/>
</dbReference>
<gene>
    <name evidence="2" type="ORF">ACFPET_16510</name>
</gene>
<name>A0ABV8U1X0_9ACTN</name>
<protein>
    <submittedName>
        <fullName evidence="2">AzlD domain-containing protein</fullName>
    </submittedName>
</protein>
<proteinExistence type="predicted"/>